<evidence type="ECO:0000256" key="3">
    <source>
        <dbReference type="ARBA" id="ARBA00022525"/>
    </source>
</evidence>
<keyword evidence="4" id="KW-0732">Signal</keyword>
<proteinExistence type="predicted"/>
<evidence type="ECO:0000256" key="5">
    <source>
        <dbReference type="ARBA" id="ARBA00023180"/>
    </source>
</evidence>
<accession>A0ABT5BUJ2</accession>
<dbReference type="InterPro" id="IPR036941">
    <property type="entry name" value="Rcpt_L-dom_sf"/>
</dbReference>
<dbReference type="PANTHER" id="PTHR31018">
    <property type="entry name" value="SPORULATION-SPECIFIC PROTEIN-RELATED"/>
    <property type="match status" value="1"/>
</dbReference>
<dbReference type="Proteomes" id="UP001217485">
    <property type="component" value="Unassembled WGS sequence"/>
</dbReference>
<keyword evidence="5" id="KW-0325">Glycoprotein</keyword>
<evidence type="ECO:0000256" key="2">
    <source>
        <dbReference type="ARBA" id="ARBA00022512"/>
    </source>
</evidence>
<evidence type="ECO:0000256" key="1">
    <source>
        <dbReference type="ARBA" id="ARBA00004191"/>
    </source>
</evidence>
<dbReference type="EMBL" id="JAQNDK010000001">
    <property type="protein sequence ID" value="MDC0677822.1"/>
    <property type="molecule type" value="Genomic_DNA"/>
</dbReference>
<sequence>MGANLLQDTTGPAPELERLRGCTRFLGTLHLLGLDGPEAIDALTDLREIAGSLLLYSPPEDLGPLSNLTRIEGRLLVVAAPEALRGLESIQYVSGLWLYQSGFADFSWLPALAEIGASMIARRNAQLTAEALESFATSHVRGGAPVSLTNAVPKEPPDPDAEAVVCGQPDDLVIGPYTSVAGCTRFRGSIHLSDTTPGVLEPLSSLVHIDGSLTLFRNHTDDFTALRNLRRVGASFQMHLLEGPGLDGFDALAEVGELRVVSSGELTGFDWLPALTRVRESALMVRGSPLSMEAVESLLSRLDIGGETAVMALE</sequence>
<comment type="caution">
    <text evidence="6">The sequence shown here is derived from an EMBL/GenBank/DDBJ whole genome shotgun (WGS) entry which is preliminary data.</text>
</comment>
<evidence type="ECO:0000313" key="7">
    <source>
        <dbReference type="Proteomes" id="UP001217485"/>
    </source>
</evidence>
<keyword evidence="3" id="KW-0964">Secreted</keyword>
<keyword evidence="2" id="KW-0134">Cell wall</keyword>
<dbReference type="RefSeq" id="WP_272094572.1">
    <property type="nucleotide sequence ID" value="NZ_JAQNDK010000001.1"/>
</dbReference>
<dbReference type="PANTHER" id="PTHR31018:SF3">
    <property type="entry name" value="RECEPTOR PROTEIN-TYROSINE KINASE"/>
    <property type="match status" value="1"/>
</dbReference>
<name>A0ABT5BUJ2_9BACT</name>
<dbReference type="SUPFAM" id="SSF52058">
    <property type="entry name" value="L domain-like"/>
    <property type="match status" value="2"/>
</dbReference>
<dbReference type="Gene3D" id="3.80.20.20">
    <property type="entry name" value="Receptor L-domain"/>
    <property type="match status" value="2"/>
</dbReference>
<organism evidence="6 7">
    <name type="scientific">Sorangium atrum</name>
    <dbReference type="NCBI Taxonomy" id="2995308"/>
    <lineage>
        <taxon>Bacteria</taxon>
        <taxon>Pseudomonadati</taxon>
        <taxon>Myxococcota</taxon>
        <taxon>Polyangia</taxon>
        <taxon>Polyangiales</taxon>
        <taxon>Polyangiaceae</taxon>
        <taxon>Sorangium</taxon>
    </lineage>
</organism>
<evidence type="ECO:0000313" key="6">
    <source>
        <dbReference type="EMBL" id="MDC0677822.1"/>
    </source>
</evidence>
<keyword evidence="7" id="KW-1185">Reference proteome</keyword>
<comment type="subcellular location">
    <subcellularLocation>
        <location evidence="1">Secreted</location>
        <location evidence="1">Cell wall</location>
    </subcellularLocation>
</comment>
<reference evidence="6 7" key="1">
    <citation type="submission" date="2023-01" db="EMBL/GenBank/DDBJ databases">
        <title>Minimal conservation of predation-associated metabolite biosynthetic gene clusters underscores biosynthetic potential of Myxococcota including descriptions for ten novel species: Archangium lansinium sp. nov., Myxococcus landrumus sp. nov., Nannocystis bai.</title>
        <authorList>
            <person name="Ahearne A."/>
            <person name="Stevens C."/>
            <person name="Dowd S."/>
        </authorList>
    </citation>
    <scope>NUCLEOTIDE SEQUENCE [LARGE SCALE GENOMIC DNA]</scope>
    <source>
        <strain evidence="6 7">WIWO2</strain>
    </source>
</reference>
<evidence type="ECO:0000256" key="4">
    <source>
        <dbReference type="ARBA" id="ARBA00022729"/>
    </source>
</evidence>
<protein>
    <submittedName>
        <fullName evidence="6">Uncharacterized protein</fullName>
    </submittedName>
</protein>
<dbReference type="InterPro" id="IPR051648">
    <property type="entry name" value="CWI-Assembly_Regulator"/>
</dbReference>
<gene>
    <name evidence="6" type="ORF">POL72_08780</name>
</gene>